<accession>A0A8B6BX80</accession>
<feature type="compositionally biased region" description="Basic and acidic residues" evidence="1">
    <location>
        <begin position="540"/>
        <end position="559"/>
    </location>
</feature>
<sequence length="682" mass="79649">MMRWSVQCGYCFYICMLITCFLPIVCSTLDEIGLSESVSTKFLQARHYNLGQDRSKISPPDVLFNKIEFTIPGAKFELNNFHHGRLRRETSGVLKAGDIQASRVKTNSLSAKLVKADKVRARNVKASIVTVGKTSTLQKLDNSRMSGNFVSKRYVKDSEDASTVRSGRNFRKRANLYRSKSRNPREKTFFIRRKIFKIKPPSMTRHTFKPPVVQRLRQSNTIVKKNERSNNVNLKNRMLKSNNLLKNKKSKLHQGFLRSRMNTEPQISDRKRTELRASDTSRKETTLFDSTRTQGKKMSKVQKRNILLETWMSNLSMFKRKQALQNLKMNRKSGYIRKSSATPVQNTNMLQKKFLKANTKEINVRREQTEEDNSYDYYTESEEYESEMIIPKGDDGNGALYQRRLKEKLPSRSEDSVRSIRVHDQSGWKQKESFYSNSDSYESLDYQDDVQVPLKVSELQKTYDSFFDTSESENGIEAFNQKPVRKRLYNAYDKNYVATNHRADDKEREYTSSDNSFFYESEPFSSSSDDDWSVYDSSSYEEKQSQQPEHTEKSKDTISSEKNLTPKYLQTDKSYDKVIKDYYYIDSNENPIDSDNSYNNEEEYVPLTFQKMKIVHTDNAIINSQEHDSNDFYTESKENDNEKISKEDVDSDALFKNEHTSAESSEFFIESFENWFSDSENI</sequence>
<keyword evidence="4" id="KW-1185">Reference proteome</keyword>
<feature type="region of interest" description="Disordered" evidence="1">
    <location>
        <begin position="252"/>
        <end position="300"/>
    </location>
</feature>
<name>A0A8B6BX80_MYTGA</name>
<gene>
    <name evidence="3" type="ORF">MGAL_10B032179</name>
</gene>
<feature type="chain" id="PRO_5032479627" evidence="2">
    <location>
        <begin position="28"/>
        <end position="682"/>
    </location>
</feature>
<dbReference type="Proteomes" id="UP000596742">
    <property type="component" value="Unassembled WGS sequence"/>
</dbReference>
<proteinExistence type="predicted"/>
<reference evidence="3" key="1">
    <citation type="submission" date="2018-11" db="EMBL/GenBank/DDBJ databases">
        <authorList>
            <person name="Alioto T."/>
            <person name="Alioto T."/>
        </authorList>
    </citation>
    <scope>NUCLEOTIDE SEQUENCE</scope>
</reference>
<feature type="region of interest" description="Disordered" evidence="1">
    <location>
        <begin position="521"/>
        <end position="565"/>
    </location>
</feature>
<feature type="signal peptide" evidence="2">
    <location>
        <begin position="1"/>
        <end position="27"/>
    </location>
</feature>
<evidence type="ECO:0000256" key="1">
    <source>
        <dbReference type="SAM" id="MobiDB-lite"/>
    </source>
</evidence>
<dbReference type="AlphaFoldDB" id="A0A8B6BX80"/>
<protein>
    <submittedName>
        <fullName evidence="3">Uncharacterized protein</fullName>
    </submittedName>
</protein>
<organism evidence="3 4">
    <name type="scientific">Mytilus galloprovincialis</name>
    <name type="common">Mediterranean mussel</name>
    <dbReference type="NCBI Taxonomy" id="29158"/>
    <lineage>
        <taxon>Eukaryota</taxon>
        <taxon>Metazoa</taxon>
        <taxon>Spiralia</taxon>
        <taxon>Lophotrochozoa</taxon>
        <taxon>Mollusca</taxon>
        <taxon>Bivalvia</taxon>
        <taxon>Autobranchia</taxon>
        <taxon>Pteriomorphia</taxon>
        <taxon>Mytilida</taxon>
        <taxon>Mytiloidea</taxon>
        <taxon>Mytilidae</taxon>
        <taxon>Mytilinae</taxon>
        <taxon>Mytilus</taxon>
    </lineage>
</organism>
<feature type="compositionally biased region" description="Basic and acidic residues" evidence="1">
    <location>
        <begin position="267"/>
        <end position="286"/>
    </location>
</feature>
<evidence type="ECO:0000256" key="2">
    <source>
        <dbReference type="SAM" id="SignalP"/>
    </source>
</evidence>
<evidence type="ECO:0000313" key="4">
    <source>
        <dbReference type="Proteomes" id="UP000596742"/>
    </source>
</evidence>
<dbReference type="EMBL" id="UYJE01000805">
    <property type="protein sequence ID" value="VDH96637.1"/>
    <property type="molecule type" value="Genomic_DNA"/>
</dbReference>
<comment type="caution">
    <text evidence="3">The sequence shown here is derived from an EMBL/GenBank/DDBJ whole genome shotgun (WGS) entry which is preliminary data.</text>
</comment>
<evidence type="ECO:0000313" key="3">
    <source>
        <dbReference type="EMBL" id="VDH96637.1"/>
    </source>
</evidence>
<keyword evidence="2" id="KW-0732">Signal</keyword>
<dbReference type="OrthoDB" id="10322838at2759"/>